<evidence type="ECO:0000313" key="1">
    <source>
        <dbReference type="EMBL" id="TFK62846.1"/>
    </source>
</evidence>
<proteinExistence type="predicted"/>
<reference evidence="1 2" key="1">
    <citation type="journal article" date="2019" name="Nat. Ecol. Evol.">
        <title>Megaphylogeny resolves global patterns of mushroom evolution.</title>
        <authorList>
            <person name="Varga T."/>
            <person name="Krizsan K."/>
            <person name="Foldi C."/>
            <person name="Dima B."/>
            <person name="Sanchez-Garcia M."/>
            <person name="Sanchez-Ramirez S."/>
            <person name="Szollosi G.J."/>
            <person name="Szarkandi J.G."/>
            <person name="Papp V."/>
            <person name="Albert L."/>
            <person name="Andreopoulos W."/>
            <person name="Angelini C."/>
            <person name="Antonin V."/>
            <person name="Barry K.W."/>
            <person name="Bougher N.L."/>
            <person name="Buchanan P."/>
            <person name="Buyck B."/>
            <person name="Bense V."/>
            <person name="Catcheside P."/>
            <person name="Chovatia M."/>
            <person name="Cooper J."/>
            <person name="Damon W."/>
            <person name="Desjardin D."/>
            <person name="Finy P."/>
            <person name="Geml J."/>
            <person name="Haridas S."/>
            <person name="Hughes K."/>
            <person name="Justo A."/>
            <person name="Karasinski D."/>
            <person name="Kautmanova I."/>
            <person name="Kiss B."/>
            <person name="Kocsube S."/>
            <person name="Kotiranta H."/>
            <person name="LaButti K.M."/>
            <person name="Lechner B.E."/>
            <person name="Liimatainen K."/>
            <person name="Lipzen A."/>
            <person name="Lukacs Z."/>
            <person name="Mihaltcheva S."/>
            <person name="Morgado L.N."/>
            <person name="Niskanen T."/>
            <person name="Noordeloos M.E."/>
            <person name="Ohm R.A."/>
            <person name="Ortiz-Santana B."/>
            <person name="Ovrebo C."/>
            <person name="Racz N."/>
            <person name="Riley R."/>
            <person name="Savchenko A."/>
            <person name="Shiryaev A."/>
            <person name="Soop K."/>
            <person name="Spirin V."/>
            <person name="Szebenyi C."/>
            <person name="Tomsovsky M."/>
            <person name="Tulloss R.E."/>
            <person name="Uehling J."/>
            <person name="Grigoriev I.V."/>
            <person name="Vagvolgyi C."/>
            <person name="Papp T."/>
            <person name="Martin F.M."/>
            <person name="Miettinen O."/>
            <person name="Hibbett D.S."/>
            <person name="Nagy L.G."/>
        </authorList>
    </citation>
    <scope>NUCLEOTIDE SEQUENCE [LARGE SCALE GENOMIC DNA]</scope>
    <source>
        <strain evidence="1 2">NL-1719</strain>
    </source>
</reference>
<name>A0ACD3ABE1_9AGAR</name>
<sequence>MQDLLSASTPSSDEAQYPHLFDGFDVDNQTGFMPPDPPVSRLPFPWTLWEDVLDEAIHRKLQLGEKSGLTRGEEEESEMWRRCVRELPIKPISHSLASSEALLRRAHLVLGWTMHFYVHTLPPTSPIRIPPPISIPLLQVSEKLQLPPVLTYSDVVLYNWRSIDTDANDDDDDASQAPSASSWTHPGISLATPLRINTTFTSTPDESKFYLTSARMELRGVEALSLMRSIIHEISISDDNSVRRVTTNLTNMKDVIRDVKELMMDVRSGVGFETFYRDIRPWFRGQDSSASNQGRMWVFGGLEEWNEGVDEYNLRLDIDGDLKTYTYPPLLRRERLIQPTDLSGSSTGQSALIQIFDIFLGVCSAAKEEMGVLTKMQKYMPRHHRAFLSYLMSTEHKVQEFVLRGKDDDRVNHIGTGTNLGGNEERDALRSAYYDARNTLKQLRTEHLVIVAQYILAPARRESTGGSPGTKGTGGTDTFKFLKSIRDLTT</sequence>
<organism evidence="1 2">
    <name type="scientific">Pluteus cervinus</name>
    <dbReference type="NCBI Taxonomy" id="181527"/>
    <lineage>
        <taxon>Eukaryota</taxon>
        <taxon>Fungi</taxon>
        <taxon>Dikarya</taxon>
        <taxon>Basidiomycota</taxon>
        <taxon>Agaricomycotina</taxon>
        <taxon>Agaricomycetes</taxon>
        <taxon>Agaricomycetidae</taxon>
        <taxon>Agaricales</taxon>
        <taxon>Pluteineae</taxon>
        <taxon>Pluteaceae</taxon>
        <taxon>Pluteus</taxon>
    </lineage>
</organism>
<dbReference type="Proteomes" id="UP000308600">
    <property type="component" value="Unassembled WGS sequence"/>
</dbReference>
<gene>
    <name evidence="1" type="ORF">BDN72DRAFT_348169</name>
</gene>
<dbReference type="EMBL" id="ML208556">
    <property type="protein sequence ID" value="TFK62846.1"/>
    <property type="molecule type" value="Genomic_DNA"/>
</dbReference>
<keyword evidence="2" id="KW-1185">Reference proteome</keyword>
<protein>
    <submittedName>
        <fullName evidence="1">Uncharacterized protein</fullName>
    </submittedName>
</protein>
<accession>A0ACD3ABE1</accession>
<evidence type="ECO:0000313" key="2">
    <source>
        <dbReference type="Proteomes" id="UP000308600"/>
    </source>
</evidence>